<organism evidence="1 2">
    <name type="scientific">Methylobacterium aquaticum</name>
    <dbReference type="NCBI Taxonomy" id="270351"/>
    <lineage>
        <taxon>Bacteria</taxon>
        <taxon>Pseudomonadati</taxon>
        <taxon>Pseudomonadota</taxon>
        <taxon>Alphaproteobacteria</taxon>
        <taxon>Hyphomicrobiales</taxon>
        <taxon>Methylobacteriaceae</taxon>
        <taxon>Methylobacterium</taxon>
    </lineage>
</organism>
<dbReference type="Pfam" id="PF05962">
    <property type="entry name" value="HutD"/>
    <property type="match status" value="1"/>
</dbReference>
<evidence type="ECO:0000313" key="2">
    <source>
        <dbReference type="Proteomes" id="UP000061432"/>
    </source>
</evidence>
<dbReference type="InterPro" id="IPR010282">
    <property type="entry name" value="Uncharacterised_HutD/Ves"/>
</dbReference>
<proteinExistence type="predicted"/>
<dbReference type="AlphaFoldDB" id="A0A0C6FK91"/>
<dbReference type="InterPro" id="IPR014710">
    <property type="entry name" value="RmlC-like_jellyroll"/>
</dbReference>
<dbReference type="Gene3D" id="2.60.120.10">
    <property type="entry name" value="Jelly Rolls"/>
    <property type="match status" value="1"/>
</dbReference>
<dbReference type="Proteomes" id="UP000061432">
    <property type="component" value="Plasmid pMaq22A_1p"/>
</dbReference>
<keyword evidence="1" id="KW-0614">Plasmid</keyword>
<evidence type="ECO:0000313" key="1">
    <source>
        <dbReference type="EMBL" id="BAQ48878.1"/>
    </source>
</evidence>
<sequence>MRLLRAEDHARMPWKNGGGETVEVAVHPAVPGLDGFDWRVSMATVAADGPFSCFPGIDRTLAVLDGAGLDLSVEGQGAHRLMPATAPLAFPGDVPAFARLVGGPVTDLNVMTRRRACRQRVARLRGAHPSTVLRGRWIVLVAAGPSLVAVDGREVPLRRGDALLGEGAAAIAGGDDPVDLFAVEIDPLSPS</sequence>
<reference evidence="1 2" key="1">
    <citation type="journal article" date="2015" name="Genome Announc.">
        <title>Complete Genome Sequence of Methylobacterium aquaticum Strain 22A, Isolated from Racomitrium japonicum Moss.</title>
        <authorList>
            <person name="Tani A."/>
            <person name="Ogura Y."/>
            <person name="Hayashi T."/>
            <person name="Kimbara K."/>
        </authorList>
    </citation>
    <scope>NUCLEOTIDE SEQUENCE [LARGE SCALE GENOMIC DNA]</scope>
    <source>
        <strain evidence="1 2">MA-22A</strain>
        <plasmid evidence="2">Plasmid pMaq22A_1p DNA</plasmid>
    </source>
</reference>
<dbReference type="EMBL" id="AP014705">
    <property type="protein sequence ID" value="BAQ48878.1"/>
    <property type="molecule type" value="Genomic_DNA"/>
</dbReference>
<evidence type="ECO:0008006" key="3">
    <source>
        <dbReference type="Google" id="ProtNLM"/>
    </source>
</evidence>
<dbReference type="CDD" id="cd20293">
    <property type="entry name" value="cupin_HutD_N"/>
    <property type="match status" value="1"/>
</dbReference>
<dbReference type="InterPro" id="IPR011051">
    <property type="entry name" value="RmlC_Cupin_sf"/>
</dbReference>
<gene>
    <name evidence="1" type="ORF">Maq22A_1p32875</name>
</gene>
<accession>A0A0C6FK91</accession>
<protein>
    <recommendedName>
        <fullName evidence="3">HutD-family protein</fullName>
    </recommendedName>
</protein>
<dbReference type="OrthoDB" id="9800082at2"/>
<reference evidence="2" key="2">
    <citation type="submission" date="2015-01" db="EMBL/GenBank/DDBJ databases">
        <title>Complete genome sequence of Methylobacterium aquaticum strain 22A.</title>
        <authorList>
            <person name="Tani A."/>
            <person name="Ogura Y."/>
            <person name="Hayashi T."/>
        </authorList>
    </citation>
    <scope>NUCLEOTIDE SEQUENCE [LARGE SCALE GENOMIC DNA]</scope>
    <source>
        <strain evidence="2">MA-22A</strain>
        <plasmid evidence="2">Plasmid pMaq22A_1p DNA</plasmid>
    </source>
</reference>
<dbReference type="KEGG" id="maqu:Maq22A_1p32875"/>
<dbReference type="PANTHER" id="PTHR37943:SF1">
    <property type="entry name" value="PROTEIN VES"/>
    <property type="match status" value="1"/>
</dbReference>
<dbReference type="RefSeq" id="WP_060850056.1">
    <property type="nucleotide sequence ID" value="NZ_AP014705.1"/>
</dbReference>
<dbReference type="PANTHER" id="PTHR37943">
    <property type="entry name" value="PROTEIN VES"/>
    <property type="match status" value="1"/>
</dbReference>
<geneLocation type="plasmid" evidence="2">
    <name>pMaq22A_1p DNA</name>
</geneLocation>
<dbReference type="SUPFAM" id="SSF51182">
    <property type="entry name" value="RmlC-like cupins"/>
    <property type="match status" value="1"/>
</dbReference>
<dbReference type="PATRIC" id="fig|270351.10.peg.5889"/>
<name>A0A0C6FK91_9HYPH</name>